<name>A0A3M4XYN5_9PSED</name>
<dbReference type="EMBL" id="RBSD01000194">
    <property type="protein sequence ID" value="RMR80737.1"/>
    <property type="molecule type" value="Genomic_DNA"/>
</dbReference>
<protein>
    <submittedName>
        <fullName evidence="1">Uncharacterized protein</fullName>
    </submittedName>
</protein>
<accession>A0A3M4XYN5</accession>
<sequence>MTTVSSIFSVSRGATDRTELICIQGSSTNEPPIDIRHAEELDRIGRLHAAAIEKSHTLCDFGILLCQLRTDCCVHFLGFLRRSSQSGANGPDRLVSNNSVDQCADAKLGDDTVQLTPYHFKRLPRLALFQRFTYAKHRCQTFRLNRRKLLVQNIILLANQLTTLGVPDKYQFATCISQLARCNFTRQRALLSLNGCILRTNDDRRCLEPFDYLTSKQTGRHYGDIDAAWQRLLAQTLDQLSDAGAGTVHFPVTSYHWATHATPRGSKWAQMLPNSSDTGKPKSGANFSNQFCEFFGVRPDLRFVLAFDHDAHQRLGTRFAQQYPATPGHLLGDASAGLLDRRMRDRVNTRPGEAYVDQDLRTFAQFQTRFGQAHTTATQGQYHLQRGNNRITGGGVLETDDMTRVFTAYLPVAL</sequence>
<evidence type="ECO:0000313" key="1">
    <source>
        <dbReference type="EMBL" id="RMR80737.1"/>
    </source>
</evidence>
<reference evidence="1 2" key="1">
    <citation type="submission" date="2018-08" db="EMBL/GenBank/DDBJ databases">
        <title>Recombination of ecologically and evolutionarily significant loci maintains genetic cohesion in the Pseudomonas syringae species complex.</title>
        <authorList>
            <person name="Dillon M."/>
            <person name="Thakur S."/>
            <person name="Almeida R.N.D."/>
            <person name="Weir B.S."/>
            <person name="Guttman D.S."/>
        </authorList>
    </citation>
    <scope>NUCLEOTIDE SEQUENCE [LARGE SCALE GENOMIC DNA]</scope>
    <source>
        <strain evidence="1 2">ICMP 4996</strain>
    </source>
</reference>
<dbReference type="Proteomes" id="UP000268004">
    <property type="component" value="Unassembled WGS sequence"/>
</dbReference>
<dbReference type="AlphaFoldDB" id="A0A3M4XYN5"/>
<gene>
    <name evidence="1" type="ORF">ALP78_05395</name>
</gene>
<organism evidence="1 2">
    <name type="scientific">Pseudomonas coronafaciens pv. striafaciens</name>
    <dbReference type="NCBI Taxonomy" id="235276"/>
    <lineage>
        <taxon>Bacteria</taxon>
        <taxon>Pseudomonadati</taxon>
        <taxon>Pseudomonadota</taxon>
        <taxon>Gammaproteobacteria</taxon>
        <taxon>Pseudomonadales</taxon>
        <taxon>Pseudomonadaceae</taxon>
        <taxon>Pseudomonas</taxon>
        <taxon>Pseudomonas coronafaciens</taxon>
    </lineage>
</organism>
<proteinExistence type="predicted"/>
<comment type="caution">
    <text evidence="1">The sequence shown here is derived from an EMBL/GenBank/DDBJ whole genome shotgun (WGS) entry which is preliminary data.</text>
</comment>
<evidence type="ECO:0000313" key="2">
    <source>
        <dbReference type="Proteomes" id="UP000268004"/>
    </source>
</evidence>